<proteinExistence type="predicted"/>
<accession>A0A4U8UI87</accession>
<protein>
    <submittedName>
        <fullName evidence="1">Uncharacterized protein</fullName>
    </submittedName>
</protein>
<organism evidence="1 2">
    <name type="scientific">Steinernema carpocapsae</name>
    <name type="common">Entomopathogenic nematode</name>
    <dbReference type="NCBI Taxonomy" id="34508"/>
    <lineage>
        <taxon>Eukaryota</taxon>
        <taxon>Metazoa</taxon>
        <taxon>Ecdysozoa</taxon>
        <taxon>Nematoda</taxon>
        <taxon>Chromadorea</taxon>
        <taxon>Rhabditida</taxon>
        <taxon>Tylenchina</taxon>
        <taxon>Panagrolaimomorpha</taxon>
        <taxon>Strongyloidoidea</taxon>
        <taxon>Steinernematidae</taxon>
        <taxon>Steinernema</taxon>
    </lineage>
</organism>
<keyword evidence="2" id="KW-1185">Reference proteome</keyword>
<gene>
    <name evidence="1" type="ORF">L596_000203</name>
</gene>
<reference evidence="1 2" key="1">
    <citation type="journal article" date="2015" name="Genome Biol.">
        <title>Comparative genomics of Steinernema reveals deeply conserved gene regulatory networks.</title>
        <authorList>
            <person name="Dillman A.R."/>
            <person name="Macchietto M."/>
            <person name="Porter C.F."/>
            <person name="Rogers A."/>
            <person name="Williams B."/>
            <person name="Antoshechkin I."/>
            <person name="Lee M.M."/>
            <person name="Goodwin Z."/>
            <person name="Lu X."/>
            <person name="Lewis E.E."/>
            <person name="Goodrich-Blair H."/>
            <person name="Stock S.P."/>
            <person name="Adams B.J."/>
            <person name="Sternberg P.W."/>
            <person name="Mortazavi A."/>
        </authorList>
    </citation>
    <scope>NUCLEOTIDE SEQUENCE [LARGE SCALE GENOMIC DNA]</scope>
    <source>
        <strain evidence="1 2">ALL</strain>
    </source>
</reference>
<name>A0A4U8UI87_STECR</name>
<sequence length="112" mass="12645">MDSTLEDTLELEISQENEIGGSDSWKKTLRTILVAPKRSLAWLAALCLECIVAQKYMKNYLQMLRIVYDSGKLCFSHVVKAEMDPENCLNNARIVDAVVYNHVKRLSPGSLV</sequence>
<evidence type="ECO:0000313" key="1">
    <source>
        <dbReference type="EMBL" id="TMS32351.1"/>
    </source>
</evidence>
<dbReference type="Proteomes" id="UP000298663">
    <property type="component" value="Chromosome X"/>
</dbReference>
<comment type="caution">
    <text evidence="1">The sequence shown here is derived from an EMBL/GenBank/DDBJ whole genome shotgun (WGS) entry which is preliminary data.</text>
</comment>
<dbReference type="AlphaFoldDB" id="A0A4U8UI87"/>
<evidence type="ECO:0000313" key="2">
    <source>
        <dbReference type="Proteomes" id="UP000298663"/>
    </source>
</evidence>
<reference evidence="1 2" key="2">
    <citation type="journal article" date="2019" name="G3 (Bethesda)">
        <title>Hybrid Assembly of the Genome of the Entomopathogenic Nematode Steinernema carpocapsae Identifies the X-Chromosome.</title>
        <authorList>
            <person name="Serra L."/>
            <person name="Macchietto M."/>
            <person name="Macias-Munoz A."/>
            <person name="McGill C.J."/>
            <person name="Rodriguez I.M."/>
            <person name="Rodriguez B."/>
            <person name="Murad R."/>
            <person name="Mortazavi A."/>
        </authorList>
    </citation>
    <scope>NUCLEOTIDE SEQUENCE [LARGE SCALE GENOMIC DNA]</scope>
    <source>
        <strain evidence="1 2">ALL</strain>
    </source>
</reference>
<dbReference type="EMBL" id="CM016762">
    <property type="protein sequence ID" value="TMS32351.1"/>
    <property type="molecule type" value="Genomic_DNA"/>
</dbReference>
<dbReference type="EMBL" id="AZBU02000001">
    <property type="protein sequence ID" value="TMS32351.1"/>
    <property type="molecule type" value="Genomic_DNA"/>
</dbReference>